<dbReference type="PANTHER" id="PTHR33993">
    <property type="entry name" value="GLYOXALASE-RELATED"/>
    <property type="match status" value="1"/>
</dbReference>
<keyword evidence="3" id="KW-1185">Reference proteome</keyword>
<dbReference type="Gene3D" id="3.10.180.10">
    <property type="entry name" value="2,3-Dihydroxybiphenyl 1,2-Dioxygenase, domain 1"/>
    <property type="match status" value="1"/>
</dbReference>
<gene>
    <name evidence="2" type="ORF">P8627_07575</name>
</gene>
<dbReference type="SUPFAM" id="SSF54593">
    <property type="entry name" value="Glyoxalase/Bleomycin resistance protein/Dihydroxybiphenyl dioxygenase"/>
    <property type="match status" value="1"/>
</dbReference>
<protein>
    <submittedName>
        <fullName evidence="2">VOC family protein</fullName>
    </submittedName>
</protein>
<dbReference type="InterPro" id="IPR029068">
    <property type="entry name" value="Glyas_Bleomycin-R_OHBP_Dase"/>
</dbReference>
<dbReference type="EMBL" id="CP122537">
    <property type="protein sequence ID" value="WGH80114.1"/>
    <property type="molecule type" value="Genomic_DNA"/>
</dbReference>
<dbReference type="InterPro" id="IPR004360">
    <property type="entry name" value="Glyas_Fos-R_dOase_dom"/>
</dbReference>
<evidence type="ECO:0000313" key="2">
    <source>
        <dbReference type="EMBL" id="WGH80114.1"/>
    </source>
</evidence>
<evidence type="ECO:0000259" key="1">
    <source>
        <dbReference type="PROSITE" id="PS51819"/>
    </source>
</evidence>
<sequence length="126" mass="13538">MTHAPATPIVWTEIPVTDLDAAGRFYEAVFGWTLKRESSPVNDMLVFPHDETQGVSGHLYPGTPATGATTHFVLPDTVEDAAARLRQAGGTLLDQPVVEMPFGRFAYALDPDGNSIGLFQPAAREG</sequence>
<feature type="domain" description="VOC" evidence="1">
    <location>
        <begin position="8"/>
        <end position="121"/>
    </location>
</feature>
<dbReference type="Pfam" id="PF00903">
    <property type="entry name" value="Glyoxalase"/>
    <property type="match status" value="1"/>
</dbReference>
<dbReference type="InterPro" id="IPR052164">
    <property type="entry name" value="Anthracycline_SecMetBiosynth"/>
</dbReference>
<dbReference type="InterPro" id="IPR037523">
    <property type="entry name" value="VOC_core"/>
</dbReference>
<dbReference type="RefSeq" id="WP_279967161.1">
    <property type="nucleotide sequence ID" value="NZ_CP122537.1"/>
</dbReference>
<dbReference type="PROSITE" id="PS51819">
    <property type="entry name" value="VOC"/>
    <property type="match status" value="1"/>
</dbReference>
<name>A0ABY8LIV3_9RHOB</name>
<proteinExistence type="predicted"/>
<dbReference type="Proteomes" id="UP001243420">
    <property type="component" value="Chromosome"/>
</dbReference>
<organism evidence="2 3">
    <name type="scientific">Jannaschia ovalis</name>
    <dbReference type="NCBI Taxonomy" id="3038773"/>
    <lineage>
        <taxon>Bacteria</taxon>
        <taxon>Pseudomonadati</taxon>
        <taxon>Pseudomonadota</taxon>
        <taxon>Alphaproteobacteria</taxon>
        <taxon>Rhodobacterales</taxon>
        <taxon>Roseobacteraceae</taxon>
        <taxon>Jannaschia</taxon>
    </lineage>
</organism>
<evidence type="ECO:0000313" key="3">
    <source>
        <dbReference type="Proteomes" id="UP001243420"/>
    </source>
</evidence>
<dbReference type="CDD" id="cd07247">
    <property type="entry name" value="SgaA_N_like"/>
    <property type="match status" value="1"/>
</dbReference>
<accession>A0ABY8LIV3</accession>
<reference evidence="2 3" key="1">
    <citation type="submission" date="2023-04" db="EMBL/GenBank/DDBJ databases">
        <title>Jannaschia ovalis sp. nov., a marine bacterium isolated from sea tidal flat.</title>
        <authorList>
            <person name="Kwon D.Y."/>
            <person name="Kim J.-J."/>
        </authorList>
    </citation>
    <scope>NUCLEOTIDE SEQUENCE [LARGE SCALE GENOMIC DNA]</scope>
    <source>
        <strain evidence="2 3">GRR-S6-38</strain>
    </source>
</reference>